<dbReference type="PROSITE" id="PS50943">
    <property type="entry name" value="HTH_CROC1"/>
    <property type="match status" value="1"/>
</dbReference>
<dbReference type="Pfam" id="PF01381">
    <property type="entry name" value="HTH_3"/>
    <property type="match status" value="1"/>
</dbReference>
<dbReference type="Gene3D" id="1.10.260.40">
    <property type="entry name" value="lambda repressor-like DNA-binding domains"/>
    <property type="match status" value="1"/>
</dbReference>
<accession>A0ABS9E2J5</accession>
<dbReference type="SMART" id="SM00530">
    <property type="entry name" value="HTH_XRE"/>
    <property type="match status" value="1"/>
</dbReference>
<dbReference type="InterPro" id="IPR010982">
    <property type="entry name" value="Lambda_DNA-bd_dom_sf"/>
</dbReference>
<keyword evidence="3" id="KW-1185">Reference proteome</keyword>
<dbReference type="CDD" id="cd00093">
    <property type="entry name" value="HTH_XRE"/>
    <property type="match status" value="1"/>
</dbReference>
<organism evidence="2 3">
    <name type="scientific">Maritalea mediterranea</name>
    <dbReference type="NCBI Taxonomy" id="2909667"/>
    <lineage>
        <taxon>Bacteria</taxon>
        <taxon>Pseudomonadati</taxon>
        <taxon>Pseudomonadota</taxon>
        <taxon>Alphaproteobacteria</taxon>
        <taxon>Hyphomicrobiales</taxon>
        <taxon>Devosiaceae</taxon>
        <taxon>Maritalea</taxon>
    </lineage>
</organism>
<protein>
    <submittedName>
        <fullName evidence="2">Helix-turn-helix domain-containing protein</fullName>
    </submittedName>
</protein>
<comment type="caution">
    <text evidence="2">The sequence shown here is derived from an EMBL/GenBank/DDBJ whole genome shotgun (WGS) entry which is preliminary data.</text>
</comment>
<evidence type="ECO:0000313" key="3">
    <source>
        <dbReference type="Proteomes" id="UP001201217"/>
    </source>
</evidence>
<dbReference type="Proteomes" id="UP001201217">
    <property type="component" value="Unassembled WGS sequence"/>
</dbReference>
<evidence type="ECO:0000259" key="1">
    <source>
        <dbReference type="PROSITE" id="PS50943"/>
    </source>
</evidence>
<evidence type="ECO:0000313" key="2">
    <source>
        <dbReference type="EMBL" id="MCF4097003.1"/>
    </source>
</evidence>
<proteinExistence type="predicted"/>
<dbReference type="EMBL" id="JAKGTI010000001">
    <property type="protein sequence ID" value="MCF4097003.1"/>
    <property type="molecule type" value="Genomic_DNA"/>
</dbReference>
<dbReference type="SUPFAM" id="SSF47413">
    <property type="entry name" value="lambda repressor-like DNA-binding domains"/>
    <property type="match status" value="1"/>
</dbReference>
<name>A0ABS9E2J5_9HYPH</name>
<feature type="domain" description="HTH cro/C1-type" evidence="1">
    <location>
        <begin position="21"/>
        <end position="75"/>
    </location>
</feature>
<reference evidence="2 3" key="1">
    <citation type="submission" date="2022-01" db="EMBL/GenBank/DDBJ databases">
        <title>Maritalea mediterranea sp. nov., isolated from marine plastic residues from the Malva-rosa beach (Valencia, Spain).</title>
        <authorList>
            <person name="Vidal-Verdu A."/>
            <person name="Molina-Menor E."/>
            <person name="Pascual J."/>
            <person name="Pereto J."/>
            <person name="Porcar M."/>
        </authorList>
    </citation>
    <scope>NUCLEOTIDE SEQUENCE [LARGE SCALE GENOMIC DNA]</scope>
    <source>
        <strain evidence="2 3">P4.10X</strain>
    </source>
</reference>
<gene>
    <name evidence="2" type="ORF">L1I42_00705</name>
</gene>
<dbReference type="RefSeq" id="WP_236112529.1">
    <property type="nucleotide sequence ID" value="NZ_JAKGTI010000001.1"/>
</dbReference>
<sequence length="145" mass="16358">MGQSTTPRQPHAIDSQVGAFLRQRRKELGMSMKKLADAAGITYQQIQKYEMGTNRVPASRLAVLARILGVEPGRFYQDQTAEGFGEDCQEPFTHVPTDERIRLLKAYDLIENPHARDTLVQLAEQMAQNREGNNVSPMVKSRRTS</sequence>
<dbReference type="InterPro" id="IPR001387">
    <property type="entry name" value="Cro/C1-type_HTH"/>
</dbReference>